<evidence type="ECO:0000313" key="2">
    <source>
        <dbReference type="EMBL" id="KAJ3028272.1"/>
    </source>
</evidence>
<feature type="non-terminal residue" evidence="2">
    <location>
        <position position="395"/>
    </location>
</feature>
<dbReference type="Proteomes" id="UP001212841">
    <property type="component" value="Unassembled WGS sequence"/>
</dbReference>
<protein>
    <submittedName>
        <fullName evidence="2">Uncharacterized protein</fullName>
    </submittedName>
</protein>
<evidence type="ECO:0000313" key="3">
    <source>
        <dbReference type="Proteomes" id="UP001212841"/>
    </source>
</evidence>
<reference evidence="2" key="1">
    <citation type="submission" date="2020-05" db="EMBL/GenBank/DDBJ databases">
        <title>Phylogenomic resolution of chytrid fungi.</title>
        <authorList>
            <person name="Stajich J.E."/>
            <person name="Amses K."/>
            <person name="Simmons R."/>
            <person name="Seto K."/>
            <person name="Myers J."/>
            <person name="Bonds A."/>
            <person name="Quandt C.A."/>
            <person name="Barry K."/>
            <person name="Liu P."/>
            <person name="Grigoriev I."/>
            <person name="Longcore J.E."/>
            <person name="James T.Y."/>
        </authorList>
    </citation>
    <scope>NUCLEOTIDE SEQUENCE</scope>
    <source>
        <strain evidence="2">JEL0318</strain>
    </source>
</reference>
<keyword evidence="3" id="KW-1185">Reference proteome</keyword>
<proteinExistence type="predicted"/>
<gene>
    <name evidence="2" type="ORF">HK097_006008</name>
</gene>
<accession>A0AAD5S1D6</accession>
<organism evidence="2 3">
    <name type="scientific">Rhizophlyctis rosea</name>
    <dbReference type="NCBI Taxonomy" id="64517"/>
    <lineage>
        <taxon>Eukaryota</taxon>
        <taxon>Fungi</taxon>
        <taxon>Fungi incertae sedis</taxon>
        <taxon>Chytridiomycota</taxon>
        <taxon>Chytridiomycota incertae sedis</taxon>
        <taxon>Chytridiomycetes</taxon>
        <taxon>Rhizophlyctidales</taxon>
        <taxon>Rhizophlyctidaceae</taxon>
        <taxon>Rhizophlyctis</taxon>
    </lineage>
</organism>
<feature type="compositionally biased region" description="Basic and acidic residues" evidence="1">
    <location>
        <begin position="1"/>
        <end position="14"/>
    </location>
</feature>
<comment type="caution">
    <text evidence="2">The sequence shown here is derived from an EMBL/GenBank/DDBJ whole genome shotgun (WGS) entry which is preliminary data.</text>
</comment>
<dbReference type="EMBL" id="JADGJD010002812">
    <property type="protein sequence ID" value="KAJ3028272.1"/>
    <property type="molecule type" value="Genomic_DNA"/>
</dbReference>
<evidence type="ECO:0000256" key="1">
    <source>
        <dbReference type="SAM" id="MobiDB-lite"/>
    </source>
</evidence>
<name>A0AAD5S1D6_9FUNG</name>
<feature type="region of interest" description="Disordered" evidence="1">
    <location>
        <begin position="1"/>
        <end position="28"/>
    </location>
</feature>
<sequence>MKETGSKQELERRTKGQKRQAMKTTATAEGEIPQNMIHELAVKEGRSHIVIGVGGKILFKKTARDTGTETERRSHRKALCYYAIGKHFYPIEDPALRQRLANAPDTVDICSLCGKESPFDPYRDFCHDDTCGGELDISREIIKSRKQVIREQIPRSLKQVYCKPIKVVNSITTDEIVELNETLNGESADAVVIVNGQALDDIIGALYAEKNILVASQKVRFTKLSYIENGLTRRRLGVASFHLEHVSFQYNPQVTDVMRGCRMLNIPFNDQTPMLLLMDLFKYKLPEARNTANEWTKKWWPNDHLALNKVFRHKECYDASTVSAYDCKRSYENSCRMKQLPWAVFHSADFPTRYNGEANPVCQLLPGVYYVRFAGQTLRVQPVWMQKLHDRFPDG</sequence>
<dbReference type="AlphaFoldDB" id="A0AAD5S1D6"/>